<dbReference type="SUPFAM" id="SSF47384">
    <property type="entry name" value="Homodimeric domain of signal transducing histidine kinase"/>
    <property type="match status" value="1"/>
</dbReference>
<dbReference type="GO" id="GO:0005886">
    <property type="term" value="C:plasma membrane"/>
    <property type="evidence" value="ECO:0007669"/>
    <property type="project" value="UniProtKB-SubCell"/>
</dbReference>
<dbReference type="SMART" id="SM00388">
    <property type="entry name" value="HisKA"/>
    <property type="match status" value="1"/>
</dbReference>
<evidence type="ECO:0000256" key="10">
    <source>
        <dbReference type="PROSITE-ProRule" id="PRU00169"/>
    </source>
</evidence>
<dbReference type="AlphaFoldDB" id="A0A517MCZ6"/>
<evidence type="ECO:0000313" key="16">
    <source>
        <dbReference type="EMBL" id="QDS92760.1"/>
    </source>
</evidence>
<dbReference type="InterPro" id="IPR036641">
    <property type="entry name" value="HPT_dom_sf"/>
</dbReference>
<feature type="domain" description="PAC" evidence="14">
    <location>
        <begin position="222"/>
        <end position="277"/>
    </location>
</feature>
<feature type="modified residue" description="4-aspartylphosphate" evidence="10">
    <location>
        <position position="748"/>
    </location>
</feature>
<protein>
    <recommendedName>
        <fullName evidence="2">histidine kinase</fullName>
        <ecNumber evidence="2">2.7.13.3</ecNumber>
    </recommendedName>
</protein>
<dbReference type="InterPro" id="IPR000014">
    <property type="entry name" value="PAS"/>
</dbReference>
<feature type="domain" description="Histidine kinase" evidence="11">
    <location>
        <begin position="295"/>
        <end position="529"/>
    </location>
</feature>
<dbReference type="SMART" id="SM00073">
    <property type="entry name" value="HPT"/>
    <property type="match status" value="1"/>
</dbReference>
<dbReference type="CDD" id="cd16922">
    <property type="entry name" value="HATPase_EvgS-ArcB-TorS-like"/>
    <property type="match status" value="1"/>
</dbReference>
<dbReference type="InterPro" id="IPR003594">
    <property type="entry name" value="HATPase_dom"/>
</dbReference>
<dbReference type="Pfam" id="PF00072">
    <property type="entry name" value="Response_reg"/>
    <property type="match status" value="2"/>
</dbReference>
<evidence type="ECO:0000259" key="14">
    <source>
        <dbReference type="PROSITE" id="PS50113"/>
    </source>
</evidence>
<dbReference type="RefSeq" id="WP_145350965.1">
    <property type="nucleotide sequence ID" value="NZ_CP036262.1"/>
</dbReference>
<evidence type="ECO:0000256" key="9">
    <source>
        <dbReference type="PROSITE-ProRule" id="PRU00110"/>
    </source>
</evidence>
<keyword evidence="6 16" id="KW-0418">Kinase</keyword>
<evidence type="ECO:0000259" key="11">
    <source>
        <dbReference type="PROSITE" id="PS50109"/>
    </source>
</evidence>
<accession>A0A517MCZ6</accession>
<organism evidence="16 17">
    <name type="scientific">Roseimaritima multifibrata</name>
    <dbReference type="NCBI Taxonomy" id="1930274"/>
    <lineage>
        <taxon>Bacteria</taxon>
        <taxon>Pseudomonadati</taxon>
        <taxon>Planctomycetota</taxon>
        <taxon>Planctomycetia</taxon>
        <taxon>Pirellulales</taxon>
        <taxon>Pirellulaceae</taxon>
        <taxon>Roseimaritima</taxon>
    </lineage>
</organism>
<dbReference type="PANTHER" id="PTHR45339">
    <property type="entry name" value="HYBRID SIGNAL TRANSDUCTION HISTIDINE KINASE J"/>
    <property type="match status" value="1"/>
</dbReference>
<dbReference type="InterPro" id="IPR004358">
    <property type="entry name" value="Sig_transdc_His_kin-like_C"/>
</dbReference>
<dbReference type="InterPro" id="IPR036890">
    <property type="entry name" value="HATPase_C_sf"/>
</dbReference>
<evidence type="ECO:0000256" key="4">
    <source>
        <dbReference type="ARBA" id="ARBA00022679"/>
    </source>
</evidence>
<dbReference type="SMART" id="SM00387">
    <property type="entry name" value="HATPase_c"/>
    <property type="match status" value="1"/>
</dbReference>
<dbReference type="SUPFAM" id="SSF52172">
    <property type="entry name" value="CheY-like"/>
    <property type="match status" value="2"/>
</dbReference>
<proteinExistence type="predicted"/>
<dbReference type="GO" id="GO:0000155">
    <property type="term" value="F:phosphorelay sensor kinase activity"/>
    <property type="evidence" value="ECO:0007669"/>
    <property type="project" value="InterPro"/>
</dbReference>
<keyword evidence="17" id="KW-1185">Reference proteome</keyword>
<feature type="domain" description="PAC" evidence="14">
    <location>
        <begin position="96"/>
        <end position="149"/>
    </location>
</feature>
<evidence type="ECO:0000259" key="13">
    <source>
        <dbReference type="PROSITE" id="PS50112"/>
    </source>
</evidence>
<gene>
    <name evidence="16" type="primary">barA_3</name>
    <name evidence="16" type="ORF">FF011L_15090</name>
</gene>
<keyword evidence="4 16" id="KW-0808">Transferase</keyword>
<dbReference type="PANTHER" id="PTHR45339:SF3">
    <property type="entry name" value="HISTIDINE KINASE"/>
    <property type="match status" value="1"/>
</dbReference>
<dbReference type="InterPro" id="IPR003661">
    <property type="entry name" value="HisK_dim/P_dom"/>
</dbReference>
<dbReference type="OrthoDB" id="9762493at2"/>
<dbReference type="InterPro" id="IPR001789">
    <property type="entry name" value="Sig_transdc_resp-reg_receiver"/>
</dbReference>
<keyword evidence="3 10" id="KW-0597">Phosphoprotein</keyword>
<feature type="domain" description="HPt" evidence="15">
    <location>
        <begin position="859"/>
        <end position="956"/>
    </location>
</feature>
<dbReference type="SUPFAM" id="SSF55785">
    <property type="entry name" value="PYP-like sensor domain (PAS domain)"/>
    <property type="match status" value="2"/>
</dbReference>
<keyword evidence="8" id="KW-0902">Two-component regulatory system</keyword>
<dbReference type="Gene3D" id="3.40.50.2300">
    <property type="match status" value="2"/>
</dbReference>
<evidence type="ECO:0000256" key="5">
    <source>
        <dbReference type="ARBA" id="ARBA00022741"/>
    </source>
</evidence>
<dbReference type="Gene3D" id="3.30.450.20">
    <property type="entry name" value="PAS domain"/>
    <property type="match status" value="2"/>
</dbReference>
<dbReference type="InterPro" id="IPR000700">
    <property type="entry name" value="PAS-assoc_C"/>
</dbReference>
<evidence type="ECO:0000259" key="15">
    <source>
        <dbReference type="PROSITE" id="PS50894"/>
    </source>
</evidence>
<dbReference type="EC" id="2.7.13.3" evidence="2"/>
<dbReference type="InterPro" id="IPR035965">
    <property type="entry name" value="PAS-like_dom_sf"/>
</dbReference>
<dbReference type="CDD" id="cd17546">
    <property type="entry name" value="REC_hyHK_CKI1_RcsC-like"/>
    <property type="match status" value="1"/>
</dbReference>
<dbReference type="FunFam" id="3.30.565.10:FF:000078">
    <property type="entry name" value="Two-component sensor histidine kinase"/>
    <property type="match status" value="1"/>
</dbReference>
<dbReference type="FunFam" id="1.10.287.130:FF:000002">
    <property type="entry name" value="Two-component osmosensing histidine kinase"/>
    <property type="match status" value="1"/>
</dbReference>
<dbReference type="SMART" id="SM00448">
    <property type="entry name" value="REC"/>
    <property type="match status" value="2"/>
</dbReference>
<feature type="domain" description="Response regulatory" evidence="12">
    <location>
        <begin position="550"/>
        <end position="671"/>
    </location>
</feature>
<dbReference type="Pfam" id="PF02518">
    <property type="entry name" value="HATPase_c"/>
    <property type="match status" value="1"/>
</dbReference>
<dbReference type="PROSITE" id="PS50109">
    <property type="entry name" value="HIS_KIN"/>
    <property type="match status" value="1"/>
</dbReference>
<dbReference type="Pfam" id="PF01627">
    <property type="entry name" value="Hpt"/>
    <property type="match status" value="1"/>
</dbReference>
<evidence type="ECO:0000256" key="3">
    <source>
        <dbReference type="ARBA" id="ARBA00022553"/>
    </source>
</evidence>
<sequence length="964" mass="106491">MTPSSDKDRVPESGDPVLPSKWHHAGTFRNLLDSLPLALVVKNLQGERIFVNRFYLDLHDVSEADVVGKSDYDLFPAATARAFLKDDQRVIDSGEVIQDIERLPLRAGDYRWIERIKGPARDVDGNIIGVQLLFWDVTRRKNVEAELDKERAYLHALLNNLPDAIYFKDQESRFLKINVGMAKKHGLASPIDAVGKTDADIFTQEHASKTRRDELTIMKTGNPIIARVEKETWADREDSWCSSTKLPLLDKHKNVVGTFGMSRDITAQKLIELQLRDARDAANAANAAKGEFLANMSHEIRTPMNGILGMAELLTHTSLSQQQQDYVELIQQSGESLLRLLNDILDFSKIEAGHMELESTPFTMSETIAKSIQMLAFRAESKQIDLACRVHPELPNVMLGDPNRLRQVIVNLVGNSIKFTEHGEIVVEVQPLPSTAESIFQQSEASDIPGAFGVRISVRDTGIGIAADKLEHIFEAFTQADASTTRRYGGTGLGLAISNRLVQLMGGVLRVESELGQGTTFYFDLPMTPGELEGGNADFSSMITNLVDLPVLIVDDNSTNRKVLIELLEYWNLKPTAVSSASQAIAELRQAVDADQPFQLGLFDMMMPDVDGLMLTETLRNETSLADLPVIMLSSLAHGADLERCRAAGITRYLLKPFVHSELLNAILETFTPEETQPDAPEPQTGPADSATAKLPGLQILLAEDGLVNQRVAIELLRLRGHNVTLACDGREAVELFSKSNFDLVLMDLQMPELDGFEATAAIHQFEQDEHRSRHTPIIAMTARAMPDDRQLCLEAGMDGYIAKPVDPQLLDELLVKFQRAPAESVQEPAADATGMEPADSETAVVLDLAPLLKRFGGKQAIVTQLAETFSLEGPELLQQMERALAQQTPAELRRAAHTMKGSVDLFGAGQLRLLCEELEQTAESEQWAVLLPLVQRITDAHQIFIGELSNAIERYGDGVSPSR</sequence>
<dbReference type="KEGG" id="rml:FF011L_15090"/>
<dbReference type="InterPro" id="IPR011006">
    <property type="entry name" value="CheY-like_superfamily"/>
</dbReference>
<dbReference type="GO" id="GO:0005524">
    <property type="term" value="F:ATP binding"/>
    <property type="evidence" value="ECO:0007669"/>
    <property type="project" value="UniProtKB-KW"/>
</dbReference>
<evidence type="ECO:0000313" key="17">
    <source>
        <dbReference type="Proteomes" id="UP000320672"/>
    </source>
</evidence>
<evidence type="ECO:0000256" key="8">
    <source>
        <dbReference type="ARBA" id="ARBA00023012"/>
    </source>
</evidence>
<dbReference type="InterPro" id="IPR005467">
    <property type="entry name" value="His_kinase_dom"/>
</dbReference>
<evidence type="ECO:0000256" key="7">
    <source>
        <dbReference type="ARBA" id="ARBA00022840"/>
    </source>
</evidence>
<dbReference type="CDD" id="cd00088">
    <property type="entry name" value="HPT"/>
    <property type="match status" value="1"/>
</dbReference>
<dbReference type="InterPro" id="IPR008207">
    <property type="entry name" value="Sig_transdc_His_kin_Hpt_dom"/>
</dbReference>
<dbReference type="PROSITE" id="PS50110">
    <property type="entry name" value="RESPONSE_REGULATORY"/>
    <property type="match status" value="2"/>
</dbReference>
<keyword evidence="5" id="KW-0547">Nucleotide-binding</keyword>
<evidence type="ECO:0000259" key="12">
    <source>
        <dbReference type="PROSITE" id="PS50110"/>
    </source>
</evidence>
<dbReference type="PROSITE" id="PS50112">
    <property type="entry name" value="PAS"/>
    <property type="match status" value="1"/>
</dbReference>
<dbReference type="Proteomes" id="UP000320672">
    <property type="component" value="Chromosome"/>
</dbReference>
<name>A0A517MCZ6_9BACT</name>
<dbReference type="SMART" id="SM00091">
    <property type="entry name" value="PAS"/>
    <property type="match status" value="2"/>
</dbReference>
<feature type="modified residue" description="Phosphohistidine" evidence="9">
    <location>
        <position position="898"/>
    </location>
</feature>
<dbReference type="CDD" id="cd00082">
    <property type="entry name" value="HisKA"/>
    <property type="match status" value="1"/>
</dbReference>
<dbReference type="Pfam" id="PF00512">
    <property type="entry name" value="HisKA"/>
    <property type="match status" value="1"/>
</dbReference>
<keyword evidence="7" id="KW-0067">ATP-binding</keyword>
<feature type="modified residue" description="4-aspartylphosphate" evidence="10">
    <location>
        <position position="604"/>
    </location>
</feature>
<dbReference type="SUPFAM" id="SSF47226">
    <property type="entry name" value="Histidine-containing phosphotransfer domain, HPT domain"/>
    <property type="match status" value="1"/>
</dbReference>
<dbReference type="InterPro" id="IPR013656">
    <property type="entry name" value="PAS_4"/>
</dbReference>
<dbReference type="CDD" id="cd00130">
    <property type="entry name" value="PAS"/>
    <property type="match status" value="1"/>
</dbReference>
<feature type="domain" description="PAS" evidence="13">
    <location>
        <begin position="24"/>
        <end position="94"/>
    </location>
</feature>
<evidence type="ECO:0000256" key="6">
    <source>
        <dbReference type="ARBA" id="ARBA00022777"/>
    </source>
</evidence>
<dbReference type="Gene3D" id="1.20.120.160">
    <property type="entry name" value="HPT domain"/>
    <property type="match status" value="1"/>
</dbReference>
<dbReference type="PROSITE" id="PS50113">
    <property type="entry name" value="PAC"/>
    <property type="match status" value="2"/>
</dbReference>
<dbReference type="SUPFAM" id="SSF55874">
    <property type="entry name" value="ATPase domain of HSP90 chaperone/DNA topoisomerase II/histidine kinase"/>
    <property type="match status" value="1"/>
</dbReference>
<dbReference type="EMBL" id="CP036262">
    <property type="protein sequence ID" value="QDS92760.1"/>
    <property type="molecule type" value="Genomic_DNA"/>
</dbReference>
<dbReference type="NCBIfam" id="TIGR00229">
    <property type="entry name" value="sensory_box"/>
    <property type="match status" value="2"/>
</dbReference>
<dbReference type="Pfam" id="PF08448">
    <property type="entry name" value="PAS_4"/>
    <property type="match status" value="2"/>
</dbReference>
<dbReference type="InterPro" id="IPR036097">
    <property type="entry name" value="HisK_dim/P_sf"/>
</dbReference>
<evidence type="ECO:0000256" key="2">
    <source>
        <dbReference type="ARBA" id="ARBA00012438"/>
    </source>
</evidence>
<dbReference type="PRINTS" id="PR00344">
    <property type="entry name" value="BCTRLSENSOR"/>
</dbReference>
<feature type="domain" description="Response regulatory" evidence="12">
    <location>
        <begin position="699"/>
        <end position="819"/>
    </location>
</feature>
<comment type="catalytic activity">
    <reaction evidence="1">
        <text>ATP + protein L-histidine = ADP + protein N-phospho-L-histidine.</text>
        <dbReference type="EC" id="2.7.13.3"/>
    </reaction>
</comment>
<reference evidence="16 17" key="1">
    <citation type="submission" date="2019-02" db="EMBL/GenBank/DDBJ databases">
        <title>Deep-cultivation of Planctomycetes and their phenomic and genomic characterization uncovers novel biology.</title>
        <authorList>
            <person name="Wiegand S."/>
            <person name="Jogler M."/>
            <person name="Boedeker C."/>
            <person name="Pinto D."/>
            <person name="Vollmers J."/>
            <person name="Rivas-Marin E."/>
            <person name="Kohn T."/>
            <person name="Peeters S.H."/>
            <person name="Heuer A."/>
            <person name="Rast P."/>
            <person name="Oberbeckmann S."/>
            <person name="Bunk B."/>
            <person name="Jeske O."/>
            <person name="Meyerdierks A."/>
            <person name="Storesund J.E."/>
            <person name="Kallscheuer N."/>
            <person name="Luecker S."/>
            <person name="Lage O.M."/>
            <person name="Pohl T."/>
            <person name="Merkel B.J."/>
            <person name="Hornburger P."/>
            <person name="Mueller R.-W."/>
            <person name="Bruemmer F."/>
            <person name="Labrenz M."/>
            <person name="Spormann A.M."/>
            <person name="Op den Camp H."/>
            <person name="Overmann J."/>
            <person name="Amann R."/>
            <person name="Jetten M.S.M."/>
            <person name="Mascher T."/>
            <person name="Medema M.H."/>
            <person name="Devos D.P."/>
            <person name="Kaster A.-K."/>
            <person name="Ovreas L."/>
            <person name="Rohde M."/>
            <person name="Galperin M.Y."/>
            <person name="Jogler C."/>
        </authorList>
    </citation>
    <scope>NUCLEOTIDE SEQUENCE [LARGE SCALE GENOMIC DNA]</scope>
    <source>
        <strain evidence="16 17">FF011L</strain>
    </source>
</reference>
<dbReference type="Gene3D" id="1.10.287.130">
    <property type="match status" value="1"/>
</dbReference>
<dbReference type="CDD" id="cd00156">
    <property type="entry name" value="REC"/>
    <property type="match status" value="1"/>
</dbReference>
<evidence type="ECO:0000256" key="1">
    <source>
        <dbReference type="ARBA" id="ARBA00000085"/>
    </source>
</evidence>
<dbReference type="Gene3D" id="3.30.565.10">
    <property type="entry name" value="Histidine kinase-like ATPase, C-terminal domain"/>
    <property type="match status" value="1"/>
</dbReference>
<dbReference type="PROSITE" id="PS50894">
    <property type="entry name" value="HPT"/>
    <property type="match status" value="1"/>
</dbReference>